<comment type="cofactor">
    <cofactor evidence="1">
        <name>pyridoxal 5'-phosphate</name>
        <dbReference type="ChEBI" id="CHEBI:597326"/>
    </cofactor>
</comment>
<dbReference type="PANTHER" id="PTHR43643">
    <property type="entry name" value="HISTIDINOL-PHOSPHATE AMINOTRANSFERASE 2"/>
    <property type="match status" value="1"/>
</dbReference>
<feature type="region of interest" description="Disordered" evidence="5">
    <location>
        <begin position="1"/>
        <end position="26"/>
    </location>
</feature>
<reference evidence="7" key="1">
    <citation type="submission" date="2020-05" db="EMBL/GenBank/DDBJ databases">
        <authorList>
            <person name="Chiriac C."/>
            <person name="Salcher M."/>
            <person name="Ghai R."/>
            <person name="Kavagutti S V."/>
        </authorList>
    </citation>
    <scope>NUCLEOTIDE SEQUENCE</scope>
</reference>
<dbReference type="NCBIfam" id="NF002878">
    <property type="entry name" value="PRK03321.1"/>
    <property type="match status" value="1"/>
</dbReference>
<sequence length="364" mass="39214">MPAELPHARPAVDQLPAYRPGKGAAQAEAEHGITNAIKLASNENPDPPLDSILAAVAATAAGANRYADHRATAVRERIGTWLDVDPRSVTVGAGSVGLLQQLFLTFVDPGDEVVYPWRSFEVYPVYTRLMAGREVTTPLTADHAFDLDALAAAITPTTRMVLLATPNNPTGTALRTSELRELLQGVSPRTVVVIDEAYREFVDPALGDPVRELVPDFPNVVVTRTFSKAHGLAGIRVGYAIGHPDVIASIDKTLFPFAVNGLAQAAALAAIDAIDEIQVRVDRILAERSRVVSALMADGWQLPDAQANFVYLPLGERTDAIYLELEKRGVVTRPFSNEGIRVTIGSEEQNTRFLTTLAEVARPA</sequence>
<dbReference type="GO" id="GO:0004400">
    <property type="term" value="F:histidinol-phosphate transaminase activity"/>
    <property type="evidence" value="ECO:0007669"/>
    <property type="project" value="InterPro"/>
</dbReference>
<dbReference type="PANTHER" id="PTHR43643:SF3">
    <property type="entry name" value="HISTIDINOL-PHOSPHATE AMINOTRANSFERASE"/>
    <property type="match status" value="1"/>
</dbReference>
<dbReference type="InterPro" id="IPR050106">
    <property type="entry name" value="HistidinolP_aminotransfase"/>
</dbReference>
<gene>
    <name evidence="7" type="ORF">UFOPK1493_03144</name>
</gene>
<dbReference type="HAMAP" id="MF_01023">
    <property type="entry name" value="HisC_aminotrans_2"/>
    <property type="match status" value="1"/>
</dbReference>
<dbReference type="InterPro" id="IPR015424">
    <property type="entry name" value="PyrdxlP-dep_Trfase"/>
</dbReference>
<name>A0A6J6EZ44_9ZZZZ</name>
<dbReference type="SUPFAM" id="SSF53383">
    <property type="entry name" value="PLP-dependent transferases"/>
    <property type="match status" value="1"/>
</dbReference>
<evidence type="ECO:0000256" key="3">
    <source>
        <dbReference type="ARBA" id="ARBA00022679"/>
    </source>
</evidence>
<proteinExistence type="inferred from homology"/>
<evidence type="ECO:0000256" key="2">
    <source>
        <dbReference type="ARBA" id="ARBA00022576"/>
    </source>
</evidence>
<dbReference type="GO" id="GO:0000105">
    <property type="term" value="P:L-histidine biosynthetic process"/>
    <property type="evidence" value="ECO:0007669"/>
    <property type="project" value="InterPro"/>
</dbReference>
<dbReference type="InterPro" id="IPR005861">
    <property type="entry name" value="HisP_aminotrans"/>
</dbReference>
<feature type="domain" description="Aminotransferase class I/classII large" evidence="6">
    <location>
        <begin position="35"/>
        <end position="356"/>
    </location>
</feature>
<dbReference type="Gene3D" id="3.40.640.10">
    <property type="entry name" value="Type I PLP-dependent aspartate aminotransferase-like (Major domain)"/>
    <property type="match status" value="1"/>
</dbReference>
<dbReference type="InterPro" id="IPR024892">
    <property type="entry name" value="ArAT"/>
</dbReference>
<dbReference type="CDD" id="cd00609">
    <property type="entry name" value="AAT_like"/>
    <property type="match status" value="1"/>
</dbReference>
<dbReference type="AlphaFoldDB" id="A0A6J6EZ44"/>
<evidence type="ECO:0000256" key="1">
    <source>
        <dbReference type="ARBA" id="ARBA00001933"/>
    </source>
</evidence>
<dbReference type="GO" id="GO:0030170">
    <property type="term" value="F:pyridoxal phosphate binding"/>
    <property type="evidence" value="ECO:0007669"/>
    <property type="project" value="InterPro"/>
</dbReference>
<accession>A0A6J6EZ44</accession>
<keyword evidence="3" id="KW-0808">Transferase</keyword>
<dbReference type="InterPro" id="IPR004839">
    <property type="entry name" value="Aminotransferase_I/II_large"/>
</dbReference>
<dbReference type="InterPro" id="IPR015421">
    <property type="entry name" value="PyrdxlP-dep_Trfase_major"/>
</dbReference>
<dbReference type="NCBIfam" id="TIGR01141">
    <property type="entry name" value="hisC"/>
    <property type="match status" value="1"/>
</dbReference>
<keyword evidence="4" id="KW-0663">Pyridoxal phosphate</keyword>
<dbReference type="Gene3D" id="3.90.1150.10">
    <property type="entry name" value="Aspartate Aminotransferase, domain 1"/>
    <property type="match status" value="1"/>
</dbReference>
<dbReference type="Pfam" id="PF00155">
    <property type="entry name" value="Aminotran_1_2"/>
    <property type="match status" value="1"/>
</dbReference>
<dbReference type="EMBL" id="CAEZSR010000160">
    <property type="protein sequence ID" value="CAB4581831.1"/>
    <property type="molecule type" value="Genomic_DNA"/>
</dbReference>
<keyword evidence="2" id="KW-0032">Aminotransferase</keyword>
<protein>
    <submittedName>
        <fullName evidence="7">Unannotated protein</fullName>
    </submittedName>
</protein>
<dbReference type="InterPro" id="IPR015422">
    <property type="entry name" value="PyrdxlP-dep_Trfase_small"/>
</dbReference>
<evidence type="ECO:0000256" key="4">
    <source>
        <dbReference type="ARBA" id="ARBA00022898"/>
    </source>
</evidence>
<organism evidence="7">
    <name type="scientific">freshwater metagenome</name>
    <dbReference type="NCBI Taxonomy" id="449393"/>
    <lineage>
        <taxon>unclassified sequences</taxon>
        <taxon>metagenomes</taxon>
        <taxon>ecological metagenomes</taxon>
    </lineage>
</organism>
<evidence type="ECO:0000259" key="6">
    <source>
        <dbReference type="Pfam" id="PF00155"/>
    </source>
</evidence>
<evidence type="ECO:0000256" key="5">
    <source>
        <dbReference type="SAM" id="MobiDB-lite"/>
    </source>
</evidence>
<evidence type="ECO:0000313" key="7">
    <source>
        <dbReference type="EMBL" id="CAB4581831.1"/>
    </source>
</evidence>